<evidence type="ECO:0000259" key="5">
    <source>
        <dbReference type="Pfam" id="PF25990"/>
    </source>
</evidence>
<evidence type="ECO:0000313" key="6">
    <source>
        <dbReference type="EMBL" id="TCS86328.1"/>
    </source>
</evidence>
<name>A0A4R3KP32_9SPHI</name>
<dbReference type="Gene3D" id="2.40.420.20">
    <property type="match status" value="1"/>
</dbReference>
<dbReference type="PANTHER" id="PTHR32347:SF14">
    <property type="entry name" value="EFFLUX SYSTEM COMPONENT YKNX-RELATED"/>
    <property type="match status" value="1"/>
</dbReference>
<comment type="subcellular location">
    <subcellularLocation>
        <location evidence="1">Cell envelope</location>
    </subcellularLocation>
</comment>
<dbReference type="AlphaFoldDB" id="A0A4R3KP32"/>
<evidence type="ECO:0000259" key="4">
    <source>
        <dbReference type="Pfam" id="PF25975"/>
    </source>
</evidence>
<comment type="caution">
    <text evidence="6">The sequence shown here is derived from an EMBL/GenBank/DDBJ whole genome shotgun (WGS) entry which is preliminary data.</text>
</comment>
<feature type="domain" description="CzcB-like C-terminal circularly permuted SH3-like" evidence="4">
    <location>
        <begin position="346"/>
        <end position="395"/>
    </location>
</feature>
<dbReference type="EMBL" id="SMAD01000008">
    <property type="protein sequence ID" value="TCS86328.1"/>
    <property type="molecule type" value="Genomic_DNA"/>
</dbReference>
<dbReference type="InterPro" id="IPR058649">
    <property type="entry name" value="CzcB_C"/>
</dbReference>
<sequence>MKKNTLIVLAVAVILLITLAFVFSRSGPEGNYLTYTVKKGNFRDEIVTTGELAALRSERIRGPMGLQRLGIYDIKIQSLVPEGTRVKKGDVVGTLDQSALEQAFQQATTDIQAAESRFIQNRLDTTLTLRGVRDELRNTLFSLEQAKITLEQSKFEPPATIRQETLNVEKIERSLVQLKEKYKIQQQQAEAKMVEASAQLQRVQNRLDEINKIREEFTVKAPGNGIVTYVREWNGSKIEAGSQISPWNPDVAQLPDLSEMLSRTFVSEIDVRKIKVGQQVAIGLDAFPNIKLSGKVTEVANIGDKKQGSDAKIFPVTVAISKPDSALLPGMTTINTILIDEVKEVVTVPLEAVFTENDKRFVYLNAGSGILKQEVELGKSNQNFVIVKKGLEAEDVVLLNEPDEAKAEKIHLLADAK</sequence>
<reference evidence="6 7" key="1">
    <citation type="submission" date="2019-03" db="EMBL/GenBank/DDBJ databases">
        <title>Genomic Encyclopedia of Type Strains, Phase IV (KMG-IV): sequencing the most valuable type-strain genomes for metagenomic binning, comparative biology and taxonomic classification.</title>
        <authorList>
            <person name="Goeker M."/>
        </authorList>
    </citation>
    <scope>NUCLEOTIDE SEQUENCE [LARGE SCALE GENOMIC DNA]</scope>
    <source>
        <strain evidence="6 7">DSM 21100</strain>
    </source>
</reference>
<dbReference type="PANTHER" id="PTHR32347">
    <property type="entry name" value="EFFLUX SYSTEM COMPONENT YKNX-RELATED"/>
    <property type="match status" value="1"/>
</dbReference>
<evidence type="ECO:0000313" key="7">
    <source>
        <dbReference type="Proteomes" id="UP000295807"/>
    </source>
</evidence>
<dbReference type="Proteomes" id="UP000295807">
    <property type="component" value="Unassembled WGS sequence"/>
</dbReference>
<protein>
    <submittedName>
        <fullName evidence="6">RND family efflux transporter MFP subunit</fullName>
    </submittedName>
</protein>
<gene>
    <name evidence="6" type="ORF">EDD80_108121</name>
</gene>
<proteinExistence type="predicted"/>
<dbReference type="OrthoDB" id="9784685at2"/>
<accession>A0A4R3KP32</accession>
<dbReference type="Gene3D" id="2.40.30.170">
    <property type="match status" value="1"/>
</dbReference>
<evidence type="ECO:0000256" key="2">
    <source>
        <dbReference type="ARBA" id="ARBA00023054"/>
    </source>
</evidence>
<dbReference type="Pfam" id="PF25975">
    <property type="entry name" value="CzcB_C"/>
    <property type="match status" value="1"/>
</dbReference>
<keyword evidence="2 3" id="KW-0175">Coiled coil</keyword>
<feature type="domain" description="YknX-like beta-barrel" evidence="5">
    <location>
        <begin position="264"/>
        <end position="335"/>
    </location>
</feature>
<evidence type="ECO:0000256" key="1">
    <source>
        <dbReference type="ARBA" id="ARBA00004196"/>
    </source>
</evidence>
<organism evidence="6 7">
    <name type="scientific">Anseongella ginsenosidimutans</name>
    <dbReference type="NCBI Taxonomy" id="496056"/>
    <lineage>
        <taxon>Bacteria</taxon>
        <taxon>Pseudomonadati</taxon>
        <taxon>Bacteroidota</taxon>
        <taxon>Sphingobacteriia</taxon>
        <taxon>Sphingobacteriales</taxon>
        <taxon>Sphingobacteriaceae</taxon>
        <taxon>Anseongella</taxon>
    </lineage>
</organism>
<dbReference type="GO" id="GO:0030313">
    <property type="term" value="C:cell envelope"/>
    <property type="evidence" value="ECO:0007669"/>
    <property type="project" value="UniProtKB-SubCell"/>
</dbReference>
<feature type="coiled-coil region" evidence="3">
    <location>
        <begin position="161"/>
        <end position="220"/>
    </location>
</feature>
<dbReference type="RefSeq" id="WP_132129729.1">
    <property type="nucleotide sequence ID" value="NZ_CP042432.1"/>
</dbReference>
<evidence type="ECO:0000256" key="3">
    <source>
        <dbReference type="SAM" id="Coils"/>
    </source>
</evidence>
<dbReference type="InterPro" id="IPR050465">
    <property type="entry name" value="UPF0194_transport"/>
</dbReference>
<dbReference type="Pfam" id="PF25990">
    <property type="entry name" value="Beta-barrel_YknX"/>
    <property type="match status" value="1"/>
</dbReference>
<dbReference type="InterPro" id="IPR058636">
    <property type="entry name" value="Beta-barrel_YknX"/>
</dbReference>
<keyword evidence="7" id="KW-1185">Reference proteome</keyword>